<reference evidence="4" key="1">
    <citation type="submission" date="2018-12" db="EMBL/GenBank/DDBJ databases">
        <title>Tengunoibacter tsumagoiensis gen. nov., sp. nov., Dictyobacter kobayashii sp. nov., D. alpinus sp. nov., and D. joshuensis sp. nov. and description of Dictyobacteraceae fam. nov. within the order Ktedonobacterales isolated from Tengu-no-mugimeshi.</title>
        <authorList>
            <person name="Wang C.M."/>
            <person name="Zheng Y."/>
            <person name="Sakai Y."/>
            <person name="Toyoda A."/>
            <person name="Minakuchi Y."/>
            <person name="Abe K."/>
            <person name="Yokota A."/>
            <person name="Yabe S."/>
        </authorList>
    </citation>
    <scope>NUCLEOTIDE SEQUENCE [LARGE SCALE GENOMIC DNA]</scope>
    <source>
        <strain evidence="4">S-27</strain>
    </source>
</reference>
<dbReference type="CDD" id="cd00143">
    <property type="entry name" value="PP2Cc"/>
    <property type="match status" value="1"/>
</dbReference>
<dbReference type="SMART" id="SM00332">
    <property type="entry name" value="PP2Cc"/>
    <property type="match status" value="1"/>
</dbReference>
<dbReference type="Pfam" id="PF13240">
    <property type="entry name" value="Zn_Ribbon_1"/>
    <property type="match status" value="1"/>
</dbReference>
<keyword evidence="4" id="KW-1185">Reference proteome</keyword>
<feature type="compositionally biased region" description="Polar residues" evidence="1">
    <location>
        <begin position="77"/>
        <end position="89"/>
    </location>
</feature>
<dbReference type="AlphaFoldDB" id="A0A401ZE86"/>
<dbReference type="Pfam" id="PF13672">
    <property type="entry name" value="PP2C_2"/>
    <property type="match status" value="1"/>
</dbReference>
<feature type="compositionally biased region" description="Polar residues" evidence="1">
    <location>
        <begin position="176"/>
        <end position="195"/>
    </location>
</feature>
<dbReference type="Proteomes" id="UP000287224">
    <property type="component" value="Unassembled WGS sequence"/>
</dbReference>
<dbReference type="Gene3D" id="3.60.40.10">
    <property type="entry name" value="PPM-type phosphatase domain"/>
    <property type="match status" value="1"/>
</dbReference>
<proteinExistence type="predicted"/>
<protein>
    <recommendedName>
        <fullName evidence="2">PPM-type phosphatase domain-containing protein</fullName>
    </recommendedName>
</protein>
<dbReference type="InterPro" id="IPR026870">
    <property type="entry name" value="Zinc_ribbon_dom"/>
</dbReference>
<evidence type="ECO:0000256" key="1">
    <source>
        <dbReference type="SAM" id="MobiDB-lite"/>
    </source>
</evidence>
<dbReference type="SMART" id="SM00331">
    <property type="entry name" value="PP2C_SIG"/>
    <property type="match status" value="1"/>
</dbReference>
<feature type="compositionally biased region" description="Basic and acidic residues" evidence="1">
    <location>
        <begin position="90"/>
        <end position="101"/>
    </location>
</feature>
<evidence type="ECO:0000259" key="2">
    <source>
        <dbReference type="PROSITE" id="PS51746"/>
    </source>
</evidence>
<dbReference type="GO" id="GO:0004722">
    <property type="term" value="F:protein serine/threonine phosphatase activity"/>
    <property type="evidence" value="ECO:0007669"/>
    <property type="project" value="InterPro"/>
</dbReference>
<dbReference type="InterPro" id="IPR036457">
    <property type="entry name" value="PPM-type-like_dom_sf"/>
</dbReference>
<organism evidence="3 4">
    <name type="scientific">Dictyobacter aurantiacus</name>
    <dbReference type="NCBI Taxonomy" id="1936993"/>
    <lineage>
        <taxon>Bacteria</taxon>
        <taxon>Bacillati</taxon>
        <taxon>Chloroflexota</taxon>
        <taxon>Ktedonobacteria</taxon>
        <taxon>Ktedonobacterales</taxon>
        <taxon>Dictyobacteraceae</taxon>
        <taxon>Dictyobacter</taxon>
    </lineage>
</organism>
<feature type="region of interest" description="Disordered" evidence="1">
    <location>
        <begin position="151"/>
        <end position="288"/>
    </location>
</feature>
<dbReference type="PANTHER" id="PTHR47992">
    <property type="entry name" value="PROTEIN PHOSPHATASE"/>
    <property type="match status" value="1"/>
</dbReference>
<dbReference type="EMBL" id="BIFQ01000001">
    <property type="protein sequence ID" value="GCE05149.1"/>
    <property type="molecule type" value="Genomic_DNA"/>
</dbReference>
<comment type="caution">
    <text evidence="3">The sequence shown here is derived from an EMBL/GenBank/DDBJ whole genome shotgun (WGS) entry which is preliminary data.</text>
</comment>
<name>A0A401ZE86_9CHLR</name>
<gene>
    <name evidence="3" type="ORF">KDAU_24780</name>
</gene>
<dbReference type="InterPro" id="IPR015655">
    <property type="entry name" value="PP2C"/>
</dbReference>
<dbReference type="SUPFAM" id="SSF81606">
    <property type="entry name" value="PP2C-like"/>
    <property type="match status" value="1"/>
</dbReference>
<dbReference type="InterPro" id="IPR001932">
    <property type="entry name" value="PPM-type_phosphatase-like_dom"/>
</dbReference>
<feature type="region of interest" description="Disordered" evidence="1">
    <location>
        <begin position="37"/>
        <end position="109"/>
    </location>
</feature>
<evidence type="ECO:0000313" key="3">
    <source>
        <dbReference type="EMBL" id="GCE05149.1"/>
    </source>
</evidence>
<sequence>MLCPLCHTQNRDNAKFCKGCGQLLAVEVVAGAQLDAGEQQESTEQAQTQGTPPPSSHAEDAVQSQAPTPNEEPAKAATTTSNQETTVPEQKQEYAEKHASQDDSEDVSQAPTQILTPQQMLAFHARRWQQESEHQSGTTYDDIADAPTLLIRPEKVNGQPASEQPAPPDIADMPTTIYQPQGAQNEESNAANGQAVQEPENGLDSYAAVPVGEDPKGSQKPAESEATNQKSEQAEHGEVSTPQDEASALPAKEENLEPTNNEGELEPTTEQQPNETEQPAAGNAEKLPLLEVGKTVGGRYEVMQVLSDAENEHTYEVTDRQGYQHCWNCGSEQNAEGDEFCIDCGAELLNASYLLHEYPVSAQQGGEAQVLQGAIVNTFVDQGVTYVVEQPQASQSAFPNGVHLIAASDSDAGAVRRSEPNEDSTMTLVFERVHESISSPAGLFVVADGMGGHANGQGASRATIALIAERVTRELLLAPLQAEKAGEEAAKADDESYKELLRGAIEDANTTLCQINQKEKSDMGSTLTGFMIIGDHAYIFNVGDSRTYMLRDEKIYQLTNDHSLVGQLVAGGLIEPDEVYTHPQRNQIFRSIGDKQNVQVDLFTQQIHPGDILLSCSDGLWEMVRDPQIADILNHAPDPQAACAQLIEVANTNGGEDNVSAVVVFVR</sequence>
<accession>A0A401ZE86</accession>
<dbReference type="RefSeq" id="WP_126596224.1">
    <property type="nucleotide sequence ID" value="NZ_BIFQ01000001.1"/>
</dbReference>
<feature type="domain" description="PPM-type phosphatase" evidence="2">
    <location>
        <begin position="405"/>
        <end position="666"/>
    </location>
</feature>
<feature type="compositionally biased region" description="Low complexity" evidence="1">
    <location>
        <begin position="37"/>
        <end position="50"/>
    </location>
</feature>
<dbReference type="PROSITE" id="PS51746">
    <property type="entry name" value="PPM_2"/>
    <property type="match status" value="1"/>
</dbReference>
<evidence type="ECO:0000313" key="4">
    <source>
        <dbReference type="Proteomes" id="UP000287224"/>
    </source>
</evidence>
<feature type="compositionally biased region" description="Low complexity" evidence="1">
    <location>
        <begin position="266"/>
        <end position="279"/>
    </location>
</feature>
<dbReference type="OrthoDB" id="152713at2"/>